<organism evidence="2 3">
    <name type="scientific">Carya illinoinensis</name>
    <name type="common">Pecan</name>
    <dbReference type="NCBI Taxonomy" id="32201"/>
    <lineage>
        <taxon>Eukaryota</taxon>
        <taxon>Viridiplantae</taxon>
        <taxon>Streptophyta</taxon>
        <taxon>Embryophyta</taxon>
        <taxon>Tracheophyta</taxon>
        <taxon>Spermatophyta</taxon>
        <taxon>Magnoliopsida</taxon>
        <taxon>eudicotyledons</taxon>
        <taxon>Gunneridae</taxon>
        <taxon>Pentapetalae</taxon>
        <taxon>rosids</taxon>
        <taxon>fabids</taxon>
        <taxon>Fagales</taxon>
        <taxon>Juglandaceae</taxon>
        <taxon>Carya</taxon>
    </lineage>
</organism>
<evidence type="ECO:0000313" key="2">
    <source>
        <dbReference type="EMBL" id="KAG6637504.1"/>
    </source>
</evidence>
<comment type="caution">
    <text evidence="2">The sequence shown here is derived from an EMBL/GenBank/DDBJ whole genome shotgun (WGS) entry which is preliminary data.</text>
</comment>
<accession>A0A8T1P6W9</accession>
<protein>
    <submittedName>
        <fullName evidence="2">Uncharacterized protein</fullName>
    </submittedName>
</protein>
<feature type="compositionally biased region" description="Basic and acidic residues" evidence="1">
    <location>
        <begin position="15"/>
        <end position="27"/>
    </location>
</feature>
<dbReference type="AlphaFoldDB" id="A0A8T1P6W9"/>
<keyword evidence="3" id="KW-1185">Reference proteome</keyword>
<dbReference type="EMBL" id="CM031819">
    <property type="protein sequence ID" value="KAG6637504.1"/>
    <property type="molecule type" value="Genomic_DNA"/>
</dbReference>
<dbReference type="Proteomes" id="UP000811609">
    <property type="component" value="Chromosome 11"/>
</dbReference>
<sequence>MAQEEEKEAQNLQELRQEPQTEQEDNKVATPLTPSEDKTAAARNTVVIPHTAVLSSQDEWVEDEGEDEPEGESEEAEDEWAKEEFEEGEDVWEKEELEEDEGKEREDAWE</sequence>
<reference evidence="2" key="1">
    <citation type="submission" date="2020-12" db="EMBL/GenBank/DDBJ databases">
        <title>WGS assembly of Carya illinoinensis cv. Pawnee.</title>
        <authorList>
            <person name="Platts A."/>
            <person name="Shu S."/>
            <person name="Wright S."/>
            <person name="Barry K."/>
            <person name="Edger P."/>
            <person name="Pires J.C."/>
            <person name="Schmutz J."/>
        </authorList>
    </citation>
    <scope>NUCLEOTIDE SEQUENCE</scope>
    <source>
        <tissue evidence="2">Leaf</tissue>
    </source>
</reference>
<proteinExistence type="predicted"/>
<feature type="region of interest" description="Disordered" evidence="1">
    <location>
        <begin position="1"/>
        <end position="110"/>
    </location>
</feature>
<gene>
    <name evidence="2" type="ORF">CIPAW_11G182600</name>
</gene>
<evidence type="ECO:0000256" key="1">
    <source>
        <dbReference type="SAM" id="MobiDB-lite"/>
    </source>
</evidence>
<evidence type="ECO:0000313" key="3">
    <source>
        <dbReference type="Proteomes" id="UP000811609"/>
    </source>
</evidence>
<name>A0A8T1P6W9_CARIL</name>
<feature type="compositionally biased region" description="Acidic residues" evidence="1">
    <location>
        <begin position="59"/>
        <end position="101"/>
    </location>
</feature>